<evidence type="ECO:0000313" key="2">
    <source>
        <dbReference type="Proteomes" id="UP000448877"/>
    </source>
</evidence>
<evidence type="ECO:0000313" key="1">
    <source>
        <dbReference type="EMBL" id="KAA5411958.1"/>
    </source>
</evidence>
<dbReference type="Proteomes" id="UP000448877">
    <property type="component" value="Unassembled WGS sequence"/>
</dbReference>
<protein>
    <submittedName>
        <fullName evidence="1">DUF4313 domain-containing protein</fullName>
    </submittedName>
</protein>
<dbReference type="AlphaFoldDB" id="A0A642PN36"/>
<reference evidence="1 2" key="1">
    <citation type="journal article" date="2019" name="Nat. Med.">
        <title>A library of human gut bacterial isolates paired with longitudinal multiomics data enables mechanistic microbiome research.</title>
        <authorList>
            <person name="Poyet M."/>
            <person name="Groussin M."/>
            <person name="Gibbons S.M."/>
            <person name="Avila-Pacheco J."/>
            <person name="Jiang X."/>
            <person name="Kearney S.M."/>
            <person name="Perrotta A.R."/>
            <person name="Berdy B."/>
            <person name="Zhao S."/>
            <person name="Lieberman T.D."/>
            <person name="Swanson P.K."/>
            <person name="Smith M."/>
            <person name="Roesemann S."/>
            <person name="Alexander J.E."/>
            <person name="Rich S.A."/>
            <person name="Livny J."/>
            <person name="Vlamakis H."/>
            <person name="Clish C."/>
            <person name="Bullock K."/>
            <person name="Deik A."/>
            <person name="Scott J."/>
            <person name="Pierce K.A."/>
            <person name="Xavier R.J."/>
            <person name="Alm E.J."/>
        </authorList>
    </citation>
    <scope>NUCLEOTIDE SEQUENCE [LARGE SCALE GENOMIC DNA]</scope>
    <source>
        <strain evidence="1 2">BIOML-A6</strain>
    </source>
</reference>
<proteinExistence type="predicted"/>
<comment type="caution">
    <text evidence="1">The sequence shown here is derived from an EMBL/GenBank/DDBJ whole genome shotgun (WGS) entry which is preliminary data.</text>
</comment>
<dbReference type="Pfam" id="PF14190">
    <property type="entry name" value="DUF4313"/>
    <property type="match status" value="1"/>
</dbReference>
<organism evidence="1 2">
    <name type="scientific">Bacteroides cellulosilyticus</name>
    <dbReference type="NCBI Taxonomy" id="246787"/>
    <lineage>
        <taxon>Bacteria</taxon>
        <taxon>Pseudomonadati</taxon>
        <taxon>Bacteroidota</taxon>
        <taxon>Bacteroidia</taxon>
        <taxon>Bacteroidales</taxon>
        <taxon>Bacteroidaceae</taxon>
        <taxon>Bacteroides</taxon>
    </lineage>
</organism>
<gene>
    <name evidence="1" type="ORF">F2Y81_27520</name>
</gene>
<accession>A0A642PN36</accession>
<name>A0A642PN36_9BACE</name>
<sequence length="139" mass="16231">MIMAKKVVKVGGCKFILLRWRDKWVFPLISYYLSGKDSPIYFALFSWNLKEGKFVRETTVTINFPKKPRGFCCQFVDTKNNGSSIIDWLVDNGFGLETKRSVTSGLTSYPEFYFVGGVNFHKYRRFCDDHPEISKFLRI</sequence>
<dbReference type="InterPro" id="IPR025462">
    <property type="entry name" value="DUF4313"/>
</dbReference>
<dbReference type="EMBL" id="VVYV01000088">
    <property type="protein sequence ID" value="KAA5411958.1"/>
    <property type="molecule type" value="Genomic_DNA"/>
</dbReference>